<comment type="caution">
    <text evidence="1">The sequence shown here is derived from an EMBL/GenBank/DDBJ whole genome shotgun (WGS) entry which is preliminary data.</text>
</comment>
<sequence>MSEGSVKQKVVRVAGRVLTPDSQFENRSYSVPLRLSTPAPDLDQPTHPVETGTHGTFPFRFSDLPLEIFQHILLFCAEPSIKPPTPHQHQKVSPEWLPITQVCRSWRTITHACPLLWSMITPNLNIFWAGIMQQRSRPLLLDVHLRVGRHDADDRQVTMTAYNALVILRDISHRMRSLRLDGPREHVRSTLNDLRTASPIRSLSFNIPPWDLGAPFSIPETVFSSNASVRSLSFLADRALRAPDWLLHGLTSFKTGGNVPLLDLLDALRQMPVLEYFALLRCTAVWDEDDIFPGAPIPLNRLRQFTVCTESPRHFVLLATHLMIPDAARKRLAVRRLAAPRCGRWTSWLQTLPSIYASYTCRGLQNIRISGGPTRGRFLAWTDELHDDIARFCFELEWNGSPPAPDGVQAIELTSPFYYLCTLCDELNAVGVRRVMVEGDPTHVVVAMGYWHQFFAQLPSVEELWLYPGTPEVLWSAFLPRDAERVLQSLKRVYIVEGKLSVEPKLSAPTIASESDLSGLLSAVDLSGSSSLPLDGTFIECYRRERKSVDIHSLDATPGLMALLRGGAVQSREVHLRNCEVDDGALAPLCALAKVRMNRDWILQ</sequence>
<reference evidence="1" key="2">
    <citation type="journal article" date="2020" name="Nat. Commun.">
        <title>Large-scale genome sequencing of mycorrhizal fungi provides insights into the early evolution of symbiotic traits.</title>
        <authorList>
            <person name="Miyauchi S."/>
            <person name="Kiss E."/>
            <person name="Kuo A."/>
            <person name="Drula E."/>
            <person name="Kohler A."/>
            <person name="Sanchez-Garcia M."/>
            <person name="Morin E."/>
            <person name="Andreopoulos B."/>
            <person name="Barry K.W."/>
            <person name="Bonito G."/>
            <person name="Buee M."/>
            <person name="Carver A."/>
            <person name="Chen C."/>
            <person name="Cichocki N."/>
            <person name="Clum A."/>
            <person name="Culley D."/>
            <person name="Crous P.W."/>
            <person name="Fauchery L."/>
            <person name="Girlanda M."/>
            <person name="Hayes R.D."/>
            <person name="Keri Z."/>
            <person name="LaButti K."/>
            <person name="Lipzen A."/>
            <person name="Lombard V."/>
            <person name="Magnuson J."/>
            <person name="Maillard F."/>
            <person name="Murat C."/>
            <person name="Nolan M."/>
            <person name="Ohm R.A."/>
            <person name="Pangilinan J."/>
            <person name="Pereira M.F."/>
            <person name="Perotto S."/>
            <person name="Peter M."/>
            <person name="Pfister S."/>
            <person name="Riley R."/>
            <person name="Sitrit Y."/>
            <person name="Stielow J.B."/>
            <person name="Szollosi G."/>
            <person name="Zifcakova L."/>
            <person name="Stursova M."/>
            <person name="Spatafora J.W."/>
            <person name="Tedersoo L."/>
            <person name="Vaario L.M."/>
            <person name="Yamada A."/>
            <person name="Yan M."/>
            <person name="Wang P."/>
            <person name="Xu J."/>
            <person name="Bruns T."/>
            <person name="Baldrian P."/>
            <person name="Vilgalys R."/>
            <person name="Dunand C."/>
            <person name="Henrissat B."/>
            <person name="Grigoriev I.V."/>
            <person name="Hibbett D."/>
            <person name="Nagy L.G."/>
            <person name="Martin F.M."/>
        </authorList>
    </citation>
    <scope>NUCLEOTIDE SEQUENCE</scope>
    <source>
        <strain evidence="1">Prilba</strain>
    </source>
</reference>
<organism evidence="1 2">
    <name type="scientific">Russula ochroleuca</name>
    <dbReference type="NCBI Taxonomy" id="152965"/>
    <lineage>
        <taxon>Eukaryota</taxon>
        <taxon>Fungi</taxon>
        <taxon>Dikarya</taxon>
        <taxon>Basidiomycota</taxon>
        <taxon>Agaricomycotina</taxon>
        <taxon>Agaricomycetes</taxon>
        <taxon>Russulales</taxon>
        <taxon>Russulaceae</taxon>
        <taxon>Russula</taxon>
    </lineage>
</organism>
<evidence type="ECO:0000313" key="2">
    <source>
        <dbReference type="Proteomes" id="UP000759537"/>
    </source>
</evidence>
<reference evidence="1" key="1">
    <citation type="submission" date="2019-10" db="EMBL/GenBank/DDBJ databases">
        <authorList>
            <consortium name="DOE Joint Genome Institute"/>
            <person name="Kuo A."/>
            <person name="Miyauchi S."/>
            <person name="Kiss E."/>
            <person name="Drula E."/>
            <person name="Kohler A."/>
            <person name="Sanchez-Garcia M."/>
            <person name="Andreopoulos B."/>
            <person name="Barry K.W."/>
            <person name="Bonito G."/>
            <person name="Buee M."/>
            <person name="Carver A."/>
            <person name="Chen C."/>
            <person name="Cichocki N."/>
            <person name="Clum A."/>
            <person name="Culley D."/>
            <person name="Crous P.W."/>
            <person name="Fauchery L."/>
            <person name="Girlanda M."/>
            <person name="Hayes R."/>
            <person name="Keri Z."/>
            <person name="LaButti K."/>
            <person name="Lipzen A."/>
            <person name="Lombard V."/>
            <person name="Magnuson J."/>
            <person name="Maillard F."/>
            <person name="Morin E."/>
            <person name="Murat C."/>
            <person name="Nolan M."/>
            <person name="Ohm R."/>
            <person name="Pangilinan J."/>
            <person name="Pereira M."/>
            <person name="Perotto S."/>
            <person name="Peter M."/>
            <person name="Riley R."/>
            <person name="Sitrit Y."/>
            <person name="Stielow B."/>
            <person name="Szollosi G."/>
            <person name="Zifcakova L."/>
            <person name="Stursova M."/>
            <person name="Spatafora J.W."/>
            <person name="Tedersoo L."/>
            <person name="Vaario L.-M."/>
            <person name="Yamada A."/>
            <person name="Yan M."/>
            <person name="Wang P."/>
            <person name="Xu J."/>
            <person name="Bruns T."/>
            <person name="Baldrian P."/>
            <person name="Vilgalys R."/>
            <person name="Henrissat B."/>
            <person name="Grigoriev I.V."/>
            <person name="Hibbett D."/>
            <person name="Nagy L.G."/>
            <person name="Martin F.M."/>
        </authorList>
    </citation>
    <scope>NUCLEOTIDE SEQUENCE</scope>
    <source>
        <strain evidence="1">Prilba</strain>
    </source>
</reference>
<gene>
    <name evidence="1" type="ORF">DFH94DRAFT_397605</name>
</gene>
<dbReference type="OrthoDB" id="3365698at2759"/>
<accession>A0A9P5JU21</accession>
<evidence type="ECO:0008006" key="3">
    <source>
        <dbReference type="Google" id="ProtNLM"/>
    </source>
</evidence>
<dbReference type="Proteomes" id="UP000759537">
    <property type="component" value="Unassembled WGS sequence"/>
</dbReference>
<keyword evidence="2" id="KW-1185">Reference proteome</keyword>
<dbReference type="EMBL" id="WHVB01000058">
    <property type="protein sequence ID" value="KAF8464179.1"/>
    <property type="molecule type" value="Genomic_DNA"/>
</dbReference>
<name>A0A9P5JU21_9AGAM</name>
<dbReference type="AlphaFoldDB" id="A0A9P5JU21"/>
<protein>
    <recommendedName>
        <fullName evidence="3">F-box domain-containing protein</fullName>
    </recommendedName>
</protein>
<proteinExistence type="predicted"/>
<evidence type="ECO:0000313" key="1">
    <source>
        <dbReference type="EMBL" id="KAF8464179.1"/>
    </source>
</evidence>